<reference evidence="3" key="2">
    <citation type="submission" date="2022-01" db="EMBL/GenBank/DDBJ databases">
        <authorList>
            <person name="Yamashiro T."/>
            <person name="Shiraishi A."/>
            <person name="Satake H."/>
            <person name="Nakayama K."/>
        </authorList>
    </citation>
    <scope>NUCLEOTIDE SEQUENCE</scope>
</reference>
<name>A0ABQ4Y421_9ASTR</name>
<dbReference type="EMBL" id="BQNB010010077">
    <property type="protein sequence ID" value="GJS72403.1"/>
    <property type="molecule type" value="Genomic_DNA"/>
</dbReference>
<feature type="compositionally biased region" description="Basic residues" evidence="1">
    <location>
        <begin position="638"/>
        <end position="647"/>
    </location>
</feature>
<sequence>MATCRFKPPFSSWDDLGFTKTTLLAIGFSARIMEMEPDIENMTLDEYREYEAEKESFTTQFFAQPPNTPNTPVDKKDSDFDEILDDLFRIGAKKLTRMGQEKVQNGCNFDTSKDTNHESDNLLKFPIFPTTNEFYSICEQDVDLEKEEAEVEDDYDGDTYDIWDIMVEDVERISQFLMPNVPDEMDEVIQPLIPQPIHTTPPNANYVAPATKSNLDELLEELDDEIMNVTMVDEEAAKDPQSYFTEIQKTFSKFRKNEWMLKRCGKLSNLDLVAMFQSLLSQLEIHGAGISTEDANQKFLRVFEPDVNGSTASSSCIRNVAFISSESTSSTNEVSTAYGVSTSFGHNSQREGSSSYTDELINGFEMVSGNDFHEIEEVLQEDREESAVEVSAVGGNRETAIKASAGCNWRSKRHYWNKVSKYNSGSNSSKNDDPQKALKNKGIVDSGCSRHMTGNKAYLVEYQDYNGGPVAFGGSKGQITGKDSECLMLSPDFKLPNENQVLLRVPRQNNMYSFNLENIVPTGGLACLIVKATVDESNKWHKRLGHNAGRYTHSKLRNKKFEEVQVMYEKEKKSIQDFVPIGSAEDERLIQKMNKKAAGEDTSKKENVLEEPDSTKMEVKQKEVEESTRKRPGTILKMKARKKARKQTHADSDASKKKKGSPRMKRMSKRKKIDFDLEEEEHLKTF</sequence>
<evidence type="ECO:0000313" key="3">
    <source>
        <dbReference type="EMBL" id="GJS72403.1"/>
    </source>
</evidence>
<feature type="compositionally biased region" description="Low complexity" evidence="1">
    <location>
        <begin position="420"/>
        <end position="429"/>
    </location>
</feature>
<feature type="compositionally biased region" description="Basic and acidic residues" evidence="1">
    <location>
        <begin position="597"/>
        <end position="629"/>
    </location>
</feature>
<evidence type="ECO:0000259" key="2">
    <source>
        <dbReference type="Pfam" id="PF22936"/>
    </source>
</evidence>
<accession>A0ABQ4Y421</accession>
<reference evidence="3" key="1">
    <citation type="journal article" date="2022" name="Int. J. Mol. Sci.">
        <title>Draft Genome of Tanacetum Coccineum: Genomic Comparison of Closely Related Tanacetum-Family Plants.</title>
        <authorList>
            <person name="Yamashiro T."/>
            <person name="Shiraishi A."/>
            <person name="Nakayama K."/>
            <person name="Satake H."/>
        </authorList>
    </citation>
    <scope>NUCLEOTIDE SEQUENCE</scope>
</reference>
<evidence type="ECO:0000256" key="1">
    <source>
        <dbReference type="SAM" id="MobiDB-lite"/>
    </source>
</evidence>
<comment type="caution">
    <text evidence="3">The sequence shown here is derived from an EMBL/GenBank/DDBJ whole genome shotgun (WGS) entry which is preliminary data.</text>
</comment>
<proteinExistence type="predicted"/>
<dbReference type="Pfam" id="PF22936">
    <property type="entry name" value="Pol_BBD"/>
    <property type="match status" value="1"/>
</dbReference>
<organism evidence="3 4">
    <name type="scientific">Tanacetum coccineum</name>
    <dbReference type="NCBI Taxonomy" id="301880"/>
    <lineage>
        <taxon>Eukaryota</taxon>
        <taxon>Viridiplantae</taxon>
        <taxon>Streptophyta</taxon>
        <taxon>Embryophyta</taxon>
        <taxon>Tracheophyta</taxon>
        <taxon>Spermatophyta</taxon>
        <taxon>Magnoliopsida</taxon>
        <taxon>eudicotyledons</taxon>
        <taxon>Gunneridae</taxon>
        <taxon>Pentapetalae</taxon>
        <taxon>asterids</taxon>
        <taxon>campanulids</taxon>
        <taxon>Asterales</taxon>
        <taxon>Asteraceae</taxon>
        <taxon>Asteroideae</taxon>
        <taxon>Anthemideae</taxon>
        <taxon>Anthemidinae</taxon>
        <taxon>Tanacetum</taxon>
    </lineage>
</organism>
<dbReference type="Proteomes" id="UP001151760">
    <property type="component" value="Unassembled WGS sequence"/>
</dbReference>
<feature type="domain" description="Retrovirus-related Pol polyprotein from transposon TNT 1-94-like beta-barrel" evidence="2">
    <location>
        <begin position="443"/>
        <end position="480"/>
    </location>
</feature>
<feature type="compositionally biased region" description="Basic residues" evidence="1">
    <location>
        <begin position="656"/>
        <end position="672"/>
    </location>
</feature>
<feature type="region of interest" description="Disordered" evidence="1">
    <location>
        <begin position="595"/>
        <end position="686"/>
    </location>
</feature>
<evidence type="ECO:0000313" key="4">
    <source>
        <dbReference type="Proteomes" id="UP001151760"/>
    </source>
</evidence>
<protein>
    <recommendedName>
        <fullName evidence="2">Retrovirus-related Pol polyprotein from transposon TNT 1-94-like beta-barrel domain-containing protein</fullName>
    </recommendedName>
</protein>
<dbReference type="InterPro" id="IPR054722">
    <property type="entry name" value="PolX-like_BBD"/>
</dbReference>
<feature type="region of interest" description="Disordered" evidence="1">
    <location>
        <begin position="420"/>
        <end position="441"/>
    </location>
</feature>
<gene>
    <name evidence="3" type="ORF">Tco_0705244</name>
</gene>
<keyword evidence="4" id="KW-1185">Reference proteome</keyword>